<dbReference type="Gene3D" id="2.130.10.10">
    <property type="entry name" value="YVTN repeat-like/Quinoprotein amine dehydrogenase"/>
    <property type="match status" value="1"/>
</dbReference>
<dbReference type="PANTHER" id="PTHR24255">
    <property type="entry name" value="COMPLEMENT COMPONENT 1, S SUBCOMPONENT-RELATED"/>
    <property type="match status" value="1"/>
</dbReference>
<dbReference type="Gene3D" id="2.10.25.10">
    <property type="entry name" value="Laminin"/>
    <property type="match status" value="1"/>
</dbReference>
<sequence length="344" mass="38621">EEVCPTSPGEVVQRCVWSSAVNVKDKFIYVTQPTLDRVLIVDIQTQKAVQTVSTDPYPVKLHYDKSHDQVWVLSWGDVEKNFPTLQLNRRRSSDITKSVKPRGDEVAVAFPACHRTAHRRRISAAACGGFITSLNGSFTTPGWPKEYPHNKNCVWQLVAPIQYRITLVFDGFEIEGNDVCKYDYVEVRSGLNSDSKSHGRFCGAEKPDVITSLQNNLRIEFKSDNTMSKRGFKAHFFSDIDECSKGNGGCQHECVNTFGSYRCQCRSGFMLHDNQHDCKEAGCDHSVNSVSGAISSPNWPDKYPSKKACIWSLSTTPGHRIKLVGHDPDILTLFEQNQITLLQS</sequence>
<dbReference type="EMBL" id="JAHUTI010029718">
    <property type="protein sequence ID" value="MED6241327.1"/>
    <property type="molecule type" value="Genomic_DNA"/>
</dbReference>
<dbReference type="InterPro" id="IPR015943">
    <property type="entry name" value="WD40/YVTN_repeat-like_dom_sf"/>
</dbReference>
<evidence type="ECO:0000256" key="3">
    <source>
        <dbReference type="ARBA" id="ARBA00022801"/>
    </source>
</evidence>
<keyword evidence="9" id="KW-1185">Reference proteome</keyword>
<feature type="non-terminal residue" evidence="8">
    <location>
        <position position="1"/>
    </location>
</feature>
<accession>A0ABU7ASV2</accession>
<dbReference type="InterPro" id="IPR035914">
    <property type="entry name" value="Sperma_CUB_dom_sf"/>
</dbReference>
<dbReference type="SUPFAM" id="SSF57196">
    <property type="entry name" value="EGF/Laminin"/>
    <property type="match status" value="1"/>
</dbReference>
<keyword evidence="3" id="KW-0378">Hydrolase</keyword>
<evidence type="ECO:0000259" key="7">
    <source>
        <dbReference type="PROSITE" id="PS50026"/>
    </source>
</evidence>
<dbReference type="SMART" id="SM00181">
    <property type="entry name" value="EGF"/>
    <property type="match status" value="1"/>
</dbReference>
<organism evidence="8 9">
    <name type="scientific">Ataeniobius toweri</name>
    <dbReference type="NCBI Taxonomy" id="208326"/>
    <lineage>
        <taxon>Eukaryota</taxon>
        <taxon>Metazoa</taxon>
        <taxon>Chordata</taxon>
        <taxon>Craniata</taxon>
        <taxon>Vertebrata</taxon>
        <taxon>Euteleostomi</taxon>
        <taxon>Actinopterygii</taxon>
        <taxon>Neopterygii</taxon>
        <taxon>Teleostei</taxon>
        <taxon>Neoteleostei</taxon>
        <taxon>Acanthomorphata</taxon>
        <taxon>Ovalentaria</taxon>
        <taxon>Atherinomorphae</taxon>
        <taxon>Cyprinodontiformes</taxon>
        <taxon>Goodeidae</taxon>
        <taxon>Ataeniobius</taxon>
    </lineage>
</organism>
<dbReference type="PROSITE" id="PS01187">
    <property type="entry name" value="EGF_CA"/>
    <property type="match status" value="1"/>
</dbReference>
<reference evidence="8 9" key="1">
    <citation type="submission" date="2021-07" db="EMBL/GenBank/DDBJ databases">
        <authorList>
            <person name="Palmer J.M."/>
        </authorList>
    </citation>
    <scope>NUCLEOTIDE SEQUENCE [LARGE SCALE GENOMIC DNA]</scope>
    <source>
        <strain evidence="8 9">AT_MEX2019</strain>
        <tissue evidence="8">Muscle</tissue>
    </source>
</reference>
<dbReference type="Pfam" id="PF14670">
    <property type="entry name" value="FXa_inhibition"/>
    <property type="match status" value="1"/>
</dbReference>
<dbReference type="SUPFAM" id="SSF75011">
    <property type="entry name" value="3-carboxy-cis,cis-mucoante lactonizing enzyme"/>
    <property type="match status" value="1"/>
</dbReference>
<comment type="caution">
    <text evidence="8">The sequence shown here is derived from an EMBL/GenBank/DDBJ whole genome shotgun (WGS) entry which is preliminary data.</text>
</comment>
<dbReference type="Pfam" id="PF00431">
    <property type="entry name" value="CUB"/>
    <property type="match status" value="2"/>
</dbReference>
<protein>
    <submittedName>
        <fullName evidence="8">Bone morphogenetic protein 1</fullName>
    </submittedName>
</protein>
<dbReference type="SUPFAM" id="SSF49854">
    <property type="entry name" value="Spermadhesin, CUB domain"/>
    <property type="match status" value="2"/>
</dbReference>
<dbReference type="CDD" id="cd00041">
    <property type="entry name" value="CUB"/>
    <property type="match status" value="2"/>
</dbReference>
<evidence type="ECO:0000256" key="4">
    <source>
        <dbReference type="ARBA" id="ARBA00023157"/>
    </source>
</evidence>
<comment type="caution">
    <text evidence="5">Lacks conserved residue(s) required for the propagation of feature annotation.</text>
</comment>
<keyword evidence="4" id="KW-1015">Disulfide bond</keyword>
<dbReference type="PROSITE" id="PS00010">
    <property type="entry name" value="ASX_HYDROXYL"/>
    <property type="match status" value="1"/>
</dbReference>
<evidence type="ECO:0000256" key="2">
    <source>
        <dbReference type="ARBA" id="ARBA00022737"/>
    </source>
</evidence>
<dbReference type="InterPro" id="IPR001881">
    <property type="entry name" value="EGF-like_Ca-bd_dom"/>
</dbReference>
<evidence type="ECO:0000313" key="9">
    <source>
        <dbReference type="Proteomes" id="UP001345963"/>
    </source>
</evidence>
<dbReference type="SMART" id="SM00179">
    <property type="entry name" value="EGF_CA"/>
    <property type="match status" value="1"/>
</dbReference>
<dbReference type="CDD" id="cd00054">
    <property type="entry name" value="EGF_CA"/>
    <property type="match status" value="1"/>
</dbReference>
<dbReference type="Gene3D" id="2.60.120.290">
    <property type="entry name" value="Spermadhesin, CUB domain"/>
    <property type="match status" value="2"/>
</dbReference>
<evidence type="ECO:0000256" key="5">
    <source>
        <dbReference type="PROSITE-ProRule" id="PRU00076"/>
    </source>
</evidence>
<feature type="domain" description="CUB" evidence="6">
    <location>
        <begin position="127"/>
        <end position="239"/>
    </location>
</feature>
<feature type="domain" description="CUB" evidence="6">
    <location>
        <begin position="283"/>
        <end position="344"/>
    </location>
</feature>
<dbReference type="InterPro" id="IPR018097">
    <property type="entry name" value="EGF_Ca-bd_CS"/>
</dbReference>
<feature type="domain" description="EGF-like" evidence="7">
    <location>
        <begin position="239"/>
        <end position="275"/>
    </location>
</feature>
<dbReference type="InterPro" id="IPR000152">
    <property type="entry name" value="EGF-type_Asp/Asn_hydroxyl_site"/>
</dbReference>
<evidence type="ECO:0000313" key="8">
    <source>
        <dbReference type="EMBL" id="MED6241327.1"/>
    </source>
</evidence>
<keyword evidence="1" id="KW-0645">Protease</keyword>
<dbReference type="SMART" id="SM00042">
    <property type="entry name" value="CUB"/>
    <property type="match status" value="1"/>
</dbReference>
<dbReference type="PROSITE" id="PS50026">
    <property type="entry name" value="EGF_3"/>
    <property type="match status" value="1"/>
</dbReference>
<dbReference type="PROSITE" id="PS01180">
    <property type="entry name" value="CUB"/>
    <property type="match status" value="2"/>
</dbReference>
<keyword evidence="5" id="KW-0245">EGF-like domain</keyword>
<name>A0ABU7ASV2_9TELE</name>
<evidence type="ECO:0000256" key="1">
    <source>
        <dbReference type="ARBA" id="ARBA00022670"/>
    </source>
</evidence>
<dbReference type="InterPro" id="IPR000859">
    <property type="entry name" value="CUB_dom"/>
</dbReference>
<dbReference type="InterPro" id="IPR000742">
    <property type="entry name" value="EGF"/>
</dbReference>
<proteinExistence type="predicted"/>
<dbReference type="Proteomes" id="UP001345963">
    <property type="component" value="Unassembled WGS sequence"/>
</dbReference>
<evidence type="ECO:0000259" key="6">
    <source>
        <dbReference type="PROSITE" id="PS01180"/>
    </source>
</evidence>
<dbReference type="PANTHER" id="PTHR24255:SF31">
    <property type="entry name" value="CUBILIN-LIKE PROTEIN"/>
    <property type="match status" value="1"/>
</dbReference>
<gene>
    <name evidence="8" type="primary">BMP1_1</name>
    <name evidence="8" type="ORF">ATANTOWER_009353</name>
</gene>
<keyword evidence="2" id="KW-0677">Repeat</keyword>